<protein>
    <submittedName>
        <fullName evidence="2">Uncharacterized protein</fullName>
    </submittedName>
</protein>
<dbReference type="Proteomes" id="UP000315003">
    <property type="component" value="Chromosome"/>
</dbReference>
<gene>
    <name evidence="2" type="ORF">SV7mr_23470</name>
</gene>
<feature type="transmembrane region" description="Helical" evidence="1">
    <location>
        <begin position="31"/>
        <end position="52"/>
    </location>
</feature>
<evidence type="ECO:0000313" key="3">
    <source>
        <dbReference type="Proteomes" id="UP000315003"/>
    </source>
</evidence>
<keyword evidence="1" id="KW-0472">Membrane</keyword>
<keyword evidence="1" id="KW-0812">Transmembrane</keyword>
<organism evidence="2 3">
    <name type="scientific">Stieleria bergensis</name>
    <dbReference type="NCBI Taxonomy" id="2528025"/>
    <lineage>
        <taxon>Bacteria</taxon>
        <taxon>Pseudomonadati</taxon>
        <taxon>Planctomycetota</taxon>
        <taxon>Planctomycetia</taxon>
        <taxon>Pirellulales</taxon>
        <taxon>Pirellulaceae</taxon>
        <taxon>Stieleria</taxon>
    </lineage>
</organism>
<name>A0A517SUM4_9BACT</name>
<dbReference type="EMBL" id="CP036272">
    <property type="protein sequence ID" value="QDT59835.1"/>
    <property type="molecule type" value="Genomic_DNA"/>
</dbReference>
<proteinExistence type="predicted"/>
<dbReference type="RefSeq" id="WP_145271947.1">
    <property type="nucleotide sequence ID" value="NZ_CP036272.1"/>
</dbReference>
<keyword evidence="1" id="KW-1133">Transmembrane helix</keyword>
<sequence>MASLSFLLLARRGIGRAIGNLIEGVSAGETWAIATVAVIGLVIVGFVALKIFQASQEAAYQDDDFELTAEEQELLNR</sequence>
<evidence type="ECO:0000313" key="2">
    <source>
        <dbReference type="EMBL" id="QDT59835.1"/>
    </source>
</evidence>
<dbReference type="AlphaFoldDB" id="A0A517SUM4"/>
<reference evidence="2 3" key="1">
    <citation type="submission" date="2019-02" db="EMBL/GenBank/DDBJ databases">
        <title>Deep-cultivation of Planctomycetes and their phenomic and genomic characterization uncovers novel biology.</title>
        <authorList>
            <person name="Wiegand S."/>
            <person name="Jogler M."/>
            <person name="Boedeker C."/>
            <person name="Pinto D."/>
            <person name="Vollmers J."/>
            <person name="Rivas-Marin E."/>
            <person name="Kohn T."/>
            <person name="Peeters S.H."/>
            <person name="Heuer A."/>
            <person name="Rast P."/>
            <person name="Oberbeckmann S."/>
            <person name="Bunk B."/>
            <person name="Jeske O."/>
            <person name="Meyerdierks A."/>
            <person name="Storesund J.E."/>
            <person name="Kallscheuer N."/>
            <person name="Luecker S."/>
            <person name="Lage O.M."/>
            <person name="Pohl T."/>
            <person name="Merkel B.J."/>
            <person name="Hornburger P."/>
            <person name="Mueller R.-W."/>
            <person name="Bruemmer F."/>
            <person name="Labrenz M."/>
            <person name="Spormann A.M."/>
            <person name="Op den Camp H."/>
            <person name="Overmann J."/>
            <person name="Amann R."/>
            <person name="Jetten M.S.M."/>
            <person name="Mascher T."/>
            <person name="Medema M.H."/>
            <person name="Devos D.P."/>
            <person name="Kaster A.-K."/>
            <person name="Ovreas L."/>
            <person name="Rohde M."/>
            <person name="Galperin M.Y."/>
            <person name="Jogler C."/>
        </authorList>
    </citation>
    <scope>NUCLEOTIDE SEQUENCE [LARGE SCALE GENOMIC DNA]</scope>
    <source>
        <strain evidence="2 3">SV_7m_r</strain>
    </source>
</reference>
<keyword evidence="3" id="KW-1185">Reference proteome</keyword>
<evidence type="ECO:0000256" key="1">
    <source>
        <dbReference type="SAM" id="Phobius"/>
    </source>
</evidence>
<accession>A0A517SUM4</accession>